<organism evidence="2 3">
    <name type="scientific">Friedmanniomyces endolithicus</name>
    <dbReference type="NCBI Taxonomy" id="329885"/>
    <lineage>
        <taxon>Eukaryota</taxon>
        <taxon>Fungi</taxon>
        <taxon>Dikarya</taxon>
        <taxon>Ascomycota</taxon>
        <taxon>Pezizomycotina</taxon>
        <taxon>Dothideomycetes</taxon>
        <taxon>Dothideomycetidae</taxon>
        <taxon>Mycosphaerellales</taxon>
        <taxon>Teratosphaeriaceae</taxon>
        <taxon>Friedmanniomyces</taxon>
    </lineage>
</organism>
<dbReference type="AlphaFoldDB" id="A0AAN6FGH7"/>
<feature type="region of interest" description="Disordered" evidence="1">
    <location>
        <begin position="323"/>
        <end position="359"/>
    </location>
</feature>
<dbReference type="Proteomes" id="UP001168146">
    <property type="component" value="Unassembled WGS sequence"/>
</dbReference>
<feature type="region of interest" description="Disordered" evidence="1">
    <location>
        <begin position="10"/>
        <end position="95"/>
    </location>
</feature>
<reference evidence="2" key="1">
    <citation type="submission" date="2021-12" db="EMBL/GenBank/DDBJ databases">
        <title>Black yeast isolated from Biological Soil Crust.</title>
        <authorList>
            <person name="Kurbessoian T."/>
        </authorList>
    </citation>
    <scope>NUCLEOTIDE SEQUENCE</scope>
    <source>
        <strain evidence="2">CCFEE 5208</strain>
    </source>
</reference>
<feature type="compositionally biased region" description="Polar residues" evidence="1">
    <location>
        <begin position="63"/>
        <end position="81"/>
    </location>
</feature>
<protein>
    <submittedName>
        <fullName evidence="2">Uncharacterized protein</fullName>
    </submittedName>
</protein>
<evidence type="ECO:0000256" key="1">
    <source>
        <dbReference type="SAM" id="MobiDB-lite"/>
    </source>
</evidence>
<sequence length="359" mass="40910">MDAYALEAMGWLWDDSKTTDQQTDPYSKLDPDLRAFLEKESPLKYEVTQPSQTRPSPDAASNEYRSQLGWTEPPRSTTQLPANAPSPSAPTVPPESLYQDGRYAYLWKNYRPRAEIEAASQTEADKLRAVIDAYNDRRAAIGRAAVENCVLEQMAERECWESGNFKDMMNMCRGPGRQFMRCYTMQSRFLKALGYLSLERSEAEEERIQMHADRLYHEMLAREAAAEEARKSGMEAPVLPPLISKESTTAALGADSAWAEAHKRTEALGPSSGLNLSDYTPDRQEQIKKQLASLATREERELEMQLIAAERRSQIEIAERVQERFAEERKSRESRRERGKETVGDTIKRVWGWDQDGGK</sequence>
<evidence type="ECO:0000313" key="2">
    <source>
        <dbReference type="EMBL" id="KAK0316112.1"/>
    </source>
</evidence>
<feature type="compositionally biased region" description="Basic and acidic residues" evidence="1">
    <location>
        <begin position="323"/>
        <end position="348"/>
    </location>
</feature>
<name>A0AAN6FGH7_9PEZI</name>
<accession>A0AAN6FGH7</accession>
<comment type="caution">
    <text evidence="2">The sequence shown here is derived from an EMBL/GenBank/DDBJ whole genome shotgun (WGS) entry which is preliminary data.</text>
</comment>
<proteinExistence type="predicted"/>
<gene>
    <name evidence="2" type="ORF">LTR82_012406</name>
</gene>
<dbReference type="EMBL" id="JASUXU010000049">
    <property type="protein sequence ID" value="KAK0316112.1"/>
    <property type="molecule type" value="Genomic_DNA"/>
</dbReference>
<feature type="compositionally biased region" description="Basic and acidic residues" evidence="1">
    <location>
        <begin position="27"/>
        <end position="43"/>
    </location>
</feature>
<evidence type="ECO:0000313" key="3">
    <source>
        <dbReference type="Proteomes" id="UP001168146"/>
    </source>
</evidence>